<feature type="region of interest" description="Disordered" evidence="2">
    <location>
        <begin position="562"/>
        <end position="619"/>
    </location>
</feature>
<dbReference type="Gene3D" id="1.25.40.10">
    <property type="entry name" value="Tetratricopeptide repeat domain"/>
    <property type="match status" value="1"/>
</dbReference>
<sequence>MAKQSLLLVDGDARSLRVLEVSLKKAGFNVTTAVNGADALDKVEMAAPDLIISDTELPEMDGFTFCKQLKADPDWAEIPFIFLTDQLSIERKIQGLELGVEDYLTKPIYIKEIITRVRLLLQKHQRARIEAKRDQRTRFSGRLTDMGAVDLIQTIEVSRKSGLIHFHADQARHAELYFRDGRVIDAEAGALQGEDAVYRLLTWSDGEFEVVFRNVRRKDVIAISSQALLMEGMRRLDEWGRLLEQLPPLDSRFEVDAGELAERLSELPDETNAVLKLFDGKRSLMEVIDTSVYGDLECLEIVSRLYFEGLVIEVDEMSEFPAHNSGAVPAMGARSDSSRVEQRSGPVRMAPSAEGREAQPLEHVLSAEDLALTDVDVAPSPSNRLIDAAIGAAGPVLHDIREFGDEGPLTPSEVRAEFSGVAVDEIEGDTPIPAPQLPIDSGEVEHSARRVVSSKGAEVASASGEVAVVSSAAVNAVPARELITIVPTRDDSEEAEDDDAGRVGRVTLSPDDSATVGAAIEAALEDDVSTVHRLPAGAAAAGFGDADDDTDEETARAIEKLARSAGLATRSSVSSKSEAKPGGNGPGKQRDSAARTSREDRAAAPKAVPAMQAPQRTTRVRARSSSLGIYMVLGAAVLLVLAFVVGRSSRDSSAAQEGLADAAPAQQLPAGNDKLAPTEPGPTPTETKPEPEPAPTETKPGPTETEPAPTETEPTKPAPTEMKPAPAETKPAPTETKPAPTKPEPTKPAPSQGGDTPPAETPQTLIAQARAAQRAGNLDEALAQVDRALALRRSGAALTLKADVLLSLNRQGEAAEAAAAAVRSSPNSAAAWLTKGMVHLARQENPAAKAALARYLELAPSGRRADDVRMILETL</sequence>
<keyword evidence="6" id="KW-1185">Reference proteome</keyword>
<dbReference type="Pfam" id="PF14332">
    <property type="entry name" value="DUF4388"/>
    <property type="match status" value="1"/>
</dbReference>
<keyword evidence="3" id="KW-0472">Membrane</keyword>
<dbReference type="SUPFAM" id="SSF48452">
    <property type="entry name" value="TPR-like"/>
    <property type="match status" value="1"/>
</dbReference>
<evidence type="ECO:0000259" key="4">
    <source>
        <dbReference type="PROSITE" id="PS50110"/>
    </source>
</evidence>
<feature type="compositionally biased region" description="Low complexity" evidence="2">
    <location>
        <begin position="695"/>
        <end position="712"/>
    </location>
</feature>
<feature type="domain" description="Response regulatory" evidence="4">
    <location>
        <begin position="5"/>
        <end position="121"/>
    </location>
</feature>
<dbReference type="InterPro" id="IPR001789">
    <property type="entry name" value="Sig_transdc_resp-reg_receiver"/>
</dbReference>
<dbReference type="KEGG" id="hoh:Hoch_6888"/>
<dbReference type="GO" id="GO:0000160">
    <property type="term" value="P:phosphorelay signal transduction system"/>
    <property type="evidence" value="ECO:0007669"/>
    <property type="project" value="InterPro"/>
</dbReference>
<feature type="region of interest" description="Disordered" evidence="2">
    <location>
        <begin position="655"/>
        <end position="761"/>
    </location>
</feature>
<keyword evidence="1" id="KW-0597">Phosphoprotein</keyword>
<protein>
    <submittedName>
        <fullName evidence="5">Response regulator receiver protein</fullName>
    </submittedName>
</protein>
<dbReference type="InterPro" id="IPR025497">
    <property type="entry name" value="PatA-like_N"/>
</dbReference>
<dbReference type="Pfam" id="PF13432">
    <property type="entry name" value="TPR_16"/>
    <property type="match status" value="1"/>
</dbReference>
<feature type="region of interest" description="Disordered" evidence="2">
    <location>
        <begin position="487"/>
        <end position="510"/>
    </location>
</feature>
<proteinExistence type="predicted"/>
<evidence type="ECO:0000256" key="1">
    <source>
        <dbReference type="PROSITE-ProRule" id="PRU00169"/>
    </source>
</evidence>
<dbReference type="Pfam" id="PF00072">
    <property type="entry name" value="Response_reg"/>
    <property type="match status" value="1"/>
</dbReference>
<feature type="region of interest" description="Disordered" evidence="2">
    <location>
        <begin position="328"/>
        <end position="357"/>
    </location>
</feature>
<dbReference type="RefSeq" id="WP_012831943.1">
    <property type="nucleotide sequence ID" value="NC_013440.1"/>
</dbReference>
<dbReference type="Gene3D" id="3.40.50.2300">
    <property type="match status" value="1"/>
</dbReference>
<evidence type="ECO:0000256" key="3">
    <source>
        <dbReference type="SAM" id="Phobius"/>
    </source>
</evidence>
<keyword evidence="3" id="KW-1133">Transmembrane helix</keyword>
<gene>
    <name evidence="5" type="ordered locus">Hoch_6888</name>
</gene>
<feature type="modified residue" description="4-aspartylphosphate" evidence="1">
    <location>
        <position position="54"/>
    </location>
</feature>
<dbReference type="Proteomes" id="UP000001880">
    <property type="component" value="Chromosome"/>
</dbReference>
<dbReference type="PANTHER" id="PTHR36304:SF4">
    <property type="entry name" value="DUF4388 DOMAIN-CONTAINING PROTEIN"/>
    <property type="match status" value="1"/>
</dbReference>
<dbReference type="SUPFAM" id="SSF52172">
    <property type="entry name" value="CheY-like"/>
    <property type="match status" value="1"/>
</dbReference>
<organism evidence="5 6">
    <name type="scientific">Haliangium ochraceum (strain DSM 14365 / JCM 11303 / SMP-2)</name>
    <dbReference type="NCBI Taxonomy" id="502025"/>
    <lineage>
        <taxon>Bacteria</taxon>
        <taxon>Pseudomonadati</taxon>
        <taxon>Myxococcota</taxon>
        <taxon>Polyangia</taxon>
        <taxon>Haliangiales</taxon>
        <taxon>Kofleriaceae</taxon>
        <taxon>Haliangium</taxon>
    </lineage>
</organism>
<dbReference type="PANTHER" id="PTHR36304">
    <property type="entry name" value="DOMAIN GTPASE-ACTIVATING PROTEIN, PUTATIVE-RELATED-RELATED"/>
    <property type="match status" value="1"/>
</dbReference>
<evidence type="ECO:0000256" key="2">
    <source>
        <dbReference type="SAM" id="MobiDB-lite"/>
    </source>
</evidence>
<dbReference type="CDD" id="cd17574">
    <property type="entry name" value="REC_OmpR"/>
    <property type="match status" value="1"/>
</dbReference>
<feature type="compositionally biased region" description="Low complexity" evidence="2">
    <location>
        <begin position="658"/>
        <end position="671"/>
    </location>
</feature>
<dbReference type="eggNOG" id="COG0810">
    <property type="taxonomic scope" value="Bacteria"/>
</dbReference>
<accession>D0LVN3</accession>
<dbReference type="InterPro" id="IPR011990">
    <property type="entry name" value="TPR-like_helical_dom_sf"/>
</dbReference>
<dbReference type="STRING" id="502025.Hoch_6888"/>
<dbReference type="PROSITE" id="PS50110">
    <property type="entry name" value="RESPONSE_REGULATORY"/>
    <property type="match status" value="1"/>
</dbReference>
<name>D0LVN3_HALO1</name>
<feature type="compositionally biased region" description="Low complexity" evidence="2">
    <location>
        <begin position="604"/>
        <end position="614"/>
    </location>
</feature>
<evidence type="ECO:0000313" key="5">
    <source>
        <dbReference type="EMBL" id="ACY19351.1"/>
    </source>
</evidence>
<dbReference type="InterPro" id="IPR011006">
    <property type="entry name" value="CheY-like_superfamily"/>
</dbReference>
<dbReference type="SMART" id="SM00448">
    <property type="entry name" value="REC"/>
    <property type="match status" value="1"/>
</dbReference>
<evidence type="ECO:0000313" key="6">
    <source>
        <dbReference type="Proteomes" id="UP000001880"/>
    </source>
</evidence>
<feature type="compositionally biased region" description="Low complexity" evidence="2">
    <location>
        <begin position="718"/>
        <end position="739"/>
    </location>
</feature>
<feature type="transmembrane region" description="Helical" evidence="3">
    <location>
        <begin position="627"/>
        <end position="646"/>
    </location>
</feature>
<dbReference type="EMBL" id="CP001804">
    <property type="protein sequence ID" value="ACY19351.1"/>
    <property type="molecule type" value="Genomic_DNA"/>
</dbReference>
<dbReference type="eggNOG" id="COG0745">
    <property type="taxonomic scope" value="Bacteria"/>
</dbReference>
<reference evidence="5 6" key="1">
    <citation type="journal article" date="2010" name="Stand. Genomic Sci.">
        <title>Complete genome sequence of Haliangium ochraceum type strain (SMP-2).</title>
        <authorList>
            <consortium name="US DOE Joint Genome Institute (JGI-PGF)"/>
            <person name="Ivanova N."/>
            <person name="Daum C."/>
            <person name="Lang E."/>
            <person name="Abt B."/>
            <person name="Kopitz M."/>
            <person name="Saunders E."/>
            <person name="Lapidus A."/>
            <person name="Lucas S."/>
            <person name="Glavina Del Rio T."/>
            <person name="Nolan M."/>
            <person name="Tice H."/>
            <person name="Copeland A."/>
            <person name="Cheng J.F."/>
            <person name="Chen F."/>
            <person name="Bruce D."/>
            <person name="Goodwin L."/>
            <person name="Pitluck S."/>
            <person name="Mavromatis K."/>
            <person name="Pati A."/>
            <person name="Mikhailova N."/>
            <person name="Chen A."/>
            <person name="Palaniappan K."/>
            <person name="Land M."/>
            <person name="Hauser L."/>
            <person name="Chang Y.J."/>
            <person name="Jeffries C.D."/>
            <person name="Detter J.C."/>
            <person name="Brettin T."/>
            <person name="Rohde M."/>
            <person name="Goker M."/>
            <person name="Bristow J."/>
            <person name="Markowitz V."/>
            <person name="Eisen J.A."/>
            <person name="Hugenholtz P."/>
            <person name="Kyrpides N.C."/>
            <person name="Klenk H.P."/>
        </authorList>
    </citation>
    <scope>NUCLEOTIDE SEQUENCE [LARGE SCALE GENOMIC DNA]</scope>
    <source>
        <strain evidence="6">DSM 14365 / CIP 107738 / JCM 11303 / AJ 13395 / SMP-2</strain>
    </source>
</reference>
<keyword evidence="3" id="KW-0812">Transmembrane</keyword>
<dbReference type="AlphaFoldDB" id="D0LVN3"/>
<dbReference type="HOGENOM" id="CLU_328403_0_0_7"/>
<feature type="compositionally biased region" description="Basic and acidic residues" evidence="2">
    <location>
        <begin position="588"/>
        <end position="603"/>
    </location>
</feature>
<dbReference type="OrthoDB" id="5504293at2"/>